<dbReference type="EMBL" id="LFZO01000062">
    <property type="protein sequence ID" value="KXT15281.1"/>
    <property type="molecule type" value="Genomic_DNA"/>
</dbReference>
<dbReference type="STRING" id="113226.A0A139IKL8"/>
<evidence type="ECO:0000313" key="5">
    <source>
        <dbReference type="EMBL" id="KXT15281.1"/>
    </source>
</evidence>
<dbReference type="SUPFAM" id="SSF48264">
    <property type="entry name" value="Cytochrome P450"/>
    <property type="match status" value="1"/>
</dbReference>
<dbReference type="Proteomes" id="UP000073492">
    <property type="component" value="Unassembled WGS sequence"/>
</dbReference>
<reference evidence="5 6" key="1">
    <citation type="submission" date="2015-07" db="EMBL/GenBank/DDBJ databases">
        <title>Comparative genomics of the Sigatoka disease complex on banana suggests a link between parallel evolutionary changes in Pseudocercospora fijiensis and Pseudocercospora eumusae and increased virulence on the banana host.</title>
        <authorList>
            <person name="Chang T.-C."/>
            <person name="Salvucci A."/>
            <person name="Crous P.W."/>
            <person name="Stergiopoulos I."/>
        </authorList>
    </citation>
    <scope>NUCLEOTIDE SEQUENCE [LARGE SCALE GENOMIC DNA]</scope>
    <source>
        <strain evidence="5 6">CBS 116634</strain>
    </source>
</reference>
<comment type="caution">
    <text evidence="5">The sequence shown here is derived from an EMBL/GenBank/DDBJ whole genome shotgun (WGS) entry which is preliminary data.</text>
</comment>
<dbReference type="GO" id="GO:0005506">
    <property type="term" value="F:iron ion binding"/>
    <property type="evidence" value="ECO:0007669"/>
    <property type="project" value="InterPro"/>
</dbReference>
<proteinExistence type="inferred from homology"/>
<evidence type="ECO:0008006" key="7">
    <source>
        <dbReference type="Google" id="ProtNLM"/>
    </source>
</evidence>
<keyword evidence="4" id="KW-0408">Iron</keyword>
<evidence type="ECO:0000256" key="3">
    <source>
        <dbReference type="ARBA" id="ARBA00022723"/>
    </source>
</evidence>
<dbReference type="InterPro" id="IPR036396">
    <property type="entry name" value="Cyt_P450_sf"/>
</dbReference>
<gene>
    <name evidence="5" type="ORF">AC579_4837</name>
</gene>
<dbReference type="Pfam" id="PF00067">
    <property type="entry name" value="p450"/>
    <property type="match status" value="1"/>
</dbReference>
<dbReference type="PANTHER" id="PTHR24305">
    <property type="entry name" value="CYTOCHROME P450"/>
    <property type="match status" value="1"/>
</dbReference>
<comment type="cofactor">
    <cofactor evidence="1">
        <name>heme</name>
        <dbReference type="ChEBI" id="CHEBI:30413"/>
    </cofactor>
</comment>
<dbReference type="InterPro" id="IPR050121">
    <property type="entry name" value="Cytochrome_P450_monoxygenase"/>
</dbReference>
<keyword evidence="6" id="KW-1185">Reference proteome</keyword>
<evidence type="ECO:0000256" key="1">
    <source>
        <dbReference type="ARBA" id="ARBA00001971"/>
    </source>
</evidence>
<dbReference type="GO" id="GO:0004497">
    <property type="term" value="F:monooxygenase activity"/>
    <property type="evidence" value="ECO:0007669"/>
    <property type="project" value="InterPro"/>
</dbReference>
<comment type="similarity">
    <text evidence="2">Belongs to the cytochrome P450 family.</text>
</comment>
<dbReference type="GO" id="GO:0020037">
    <property type="term" value="F:heme binding"/>
    <property type="evidence" value="ECO:0007669"/>
    <property type="project" value="InterPro"/>
</dbReference>
<sequence length="211" mass="24285">MSHDEVESWKARDRSERDMVQELVQVQKNSPEEMNDRNLKYMMSTNIFAASDTTSTSIRGTMLLLLRNPDKLDRLLQELQEKKTDGQLSDPVTFEEAEACQYLQAVLWEGVRLYPAIGSPLARVVPPEGMMIHDKFIPGGNIVGSSGYIINHLVDVWGEDANEFRPERWIEANEEQLTQMIDSENIHEKYGFLVFIMGLKVRVEPRESRQL</sequence>
<dbReference type="Gene3D" id="1.10.630.10">
    <property type="entry name" value="Cytochrome P450"/>
    <property type="match status" value="1"/>
</dbReference>
<dbReference type="InterPro" id="IPR001128">
    <property type="entry name" value="Cyt_P450"/>
</dbReference>
<protein>
    <recommendedName>
        <fullName evidence="7">Cytochrome P450</fullName>
    </recommendedName>
</protein>
<evidence type="ECO:0000313" key="6">
    <source>
        <dbReference type="Proteomes" id="UP000073492"/>
    </source>
</evidence>
<organism evidence="5 6">
    <name type="scientific">Pseudocercospora musae</name>
    <dbReference type="NCBI Taxonomy" id="113226"/>
    <lineage>
        <taxon>Eukaryota</taxon>
        <taxon>Fungi</taxon>
        <taxon>Dikarya</taxon>
        <taxon>Ascomycota</taxon>
        <taxon>Pezizomycotina</taxon>
        <taxon>Dothideomycetes</taxon>
        <taxon>Dothideomycetidae</taxon>
        <taxon>Mycosphaerellales</taxon>
        <taxon>Mycosphaerellaceae</taxon>
        <taxon>Pseudocercospora</taxon>
    </lineage>
</organism>
<dbReference type="OrthoDB" id="3934656at2759"/>
<dbReference type="GO" id="GO:0016705">
    <property type="term" value="F:oxidoreductase activity, acting on paired donors, with incorporation or reduction of molecular oxygen"/>
    <property type="evidence" value="ECO:0007669"/>
    <property type="project" value="InterPro"/>
</dbReference>
<accession>A0A139IKL8</accession>
<evidence type="ECO:0000256" key="4">
    <source>
        <dbReference type="ARBA" id="ARBA00023004"/>
    </source>
</evidence>
<dbReference type="PANTHER" id="PTHR24305:SF232">
    <property type="entry name" value="P450, PUTATIVE (EUROFUNG)-RELATED"/>
    <property type="match status" value="1"/>
</dbReference>
<name>A0A139IKL8_9PEZI</name>
<keyword evidence="3" id="KW-0479">Metal-binding</keyword>
<evidence type="ECO:0000256" key="2">
    <source>
        <dbReference type="ARBA" id="ARBA00010617"/>
    </source>
</evidence>
<dbReference type="AlphaFoldDB" id="A0A139IKL8"/>